<reference evidence="1 2" key="1">
    <citation type="submission" date="2024-02" db="EMBL/GenBank/DDBJ databases">
        <authorList>
            <consortium name="ELIXIR-Norway"/>
            <consortium name="Elixir Norway"/>
        </authorList>
    </citation>
    <scope>NUCLEOTIDE SEQUENCE [LARGE SCALE GENOMIC DNA]</scope>
</reference>
<evidence type="ECO:0000313" key="2">
    <source>
        <dbReference type="Proteomes" id="UP001497444"/>
    </source>
</evidence>
<dbReference type="Proteomes" id="UP001497444">
    <property type="component" value="Chromosome 1"/>
</dbReference>
<name>A0ABP0VKE7_9BRYO</name>
<dbReference type="EMBL" id="OZ020096">
    <property type="protein sequence ID" value="CAK9254888.1"/>
    <property type="molecule type" value="Genomic_DNA"/>
</dbReference>
<evidence type="ECO:0000313" key="1">
    <source>
        <dbReference type="EMBL" id="CAK9254888.1"/>
    </source>
</evidence>
<keyword evidence="2" id="KW-1185">Reference proteome</keyword>
<organism evidence="1 2">
    <name type="scientific">Sphagnum jensenii</name>
    <dbReference type="NCBI Taxonomy" id="128206"/>
    <lineage>
        <taxon>Eukaryota</taxon>
        <taxon>Viridiplantae</taxon>
        <taxon>Streptophyta</taxon>
        <taxon>Embryophyta</taxon>
        <taxon>Bryophyta</taxon>
        <taxon>Sphagnophytina</taxon>
        <taxon>Sphagnopsida</taxon>
        <taxon>Sphagnales</taxon>
        <taxon>Sphagnaceae</taxon>
        <taxon>Sphagnum</taxon>
    </lineage>
</organism>
<accession>A0ABP0VKE7</accession>
<protein>
    <submittedName>
        <fullName evidence="1">Uncharacterized protein</fullName>
    </submittedName>
</protein>
<gene>
    <name evidence="1" type="ORF">CSSPJE1EN1_LOCUS366</name>
</gene>
<sequence length="147" mass="16447">MKVILYDRLVGCQSVEVRVEMVEAASIGMEEWCYEHRKGIRTQLDGALERQHELLEDEEKDVQIIATTILSLAPVVDATFIQGSLKPNTTCAFESHECHHELDIGNVVVDENKEVENLLSNNLVKDVGRNVDVPFNEVVTTTAALKV</sequence>
<proteinExistence type="predicted"/>